<evidence type="ECO:0000259" key="6">
    <source>
        <dbReference type="Pfam" id="PF00149"/>
    </source>
</evidence>
<evidence type="ECO:0000313" key="8">
    <source>
        <dbReference type="Proteomes" id="UP000255036"/>
    </source>
</evidence>
<dbReference type="GO" id="GO:0046872">
    <property type="term" value="F:metal ion binding"/>
    <property type="evidence" value="ECO:0007669"/>
    <property type="project" value="UniProtKB-KW"/>
</dbReference>
<evidence type="ECO:0000256" key="2">
    <source>
        <dbReference type="ARBA" id="ARBA00022519"/>
    </source>
</evidence>
<sequence length="277" mass="32431">MFRMQRLTQVFQTAPEIKIDEKEPIVIMSDCHRGVGNWSDNFAHNQNIYKAALQYYYNKYFTYIELGDGDELWENSNYQDIKNQYKEIFQILEKFCNKNRMYVIYGNHDEIKKKIGMGKEFCNCPVYEGLILKEADYSIFLVHGHQGELFNDYLSGISKFLVKNFWRKLENFGMHDPTSPAQNNKAKKITENELIKWSSTHNQVIITGHTHRPMLPKPGEYKYINAGCCVHPYGITAIEIHDKSIFLVKWSLEINDKGVICVSRKVLVGPERLMGYF</sequence>
<dbReference type="PANTHER" id="PTHR34990">
    <property type="entry name" value="UDP-2,3-DIACYLGLUCOSAMINE HYDROLASE-RELATED"/>
    <property type="match status" value="1"/>
</dbReference>
<reference evidence="7 8" key="1">
    <citation type="submission" date="2018-07" db="EMBL/GenBank/DDBJ databases">
        <title>Anaerosacharophilus polymeroproducens gen. nov. sp. nov., an anaerobic bacterium isolated from salt field.</title>
        <authorList>
            <person name="Kim W."/>
            <person name="Yang S.-H."/>
            <person name="Oh J."/>
            <person name="Lee J.-H."/>
            <person name="Kwon K.K."/>
        </authorList>
    </citation>
    <scope>NUCLEOTIDE SEQUENCE [LARGE SCALE GENOMIC DNA]</scope>
    <source>
        <strain evidence="7 8">MCWD5</strain>
    </source>
</reference>
<keyword evidence="1" id="KW-1003">Cell membrane</keyword>
<dbReference type="Proteomes" id="UP000255036">
    <property type="component" value="Unassembled WGS sequence"/>
</dbReference>
<protein>
    <submittedName>
        <fullName evidence="7">Serine/threonine protein phosphatase</fullName>
    </submittedName>
</protein>
<accession>A0A371AWS7</accession>
<dbReference type="InterPro" id="IPR043461">
    <property type="entry name" value="LpxH-like"/>
</dbReference>
<evidence type="ECO:0000256" key="1">
    <source>
        <dbReference type="ARBA" id="ARBA00022475"/>
    </source>
</evidence>
<comment type="caution">
    <text evidence="7">The sequence shown here is derived from an EMBL/GenBank/DDBJ whole genome shotgun (WGS) entry which is preliminary data.</text>
</comment>
<keyword evidence="2" id="KW-0997">Cell inner membrane</keyword>
<dbReference type="SUPFAM" id="SSF56300">
    <property type="entry name" value="Metallo-dependent phosphatases"/>
    <property type="match status" value="1"/>
</dbReference>
<dbReference type="Gene3D" id="3.60.21.10">
    <property type="match status" value="1"/>
</dbReference>
<dbReference type="InterPro" id="IPR004843">
    <property type="entry name" value="Calcineurin-like_PHP"/>
</dbReference>
<dbReference type="OrthoDB" id="9773199at2"/>
<keyword evidence="5" id="KW-0464">Manganese</keyword>
<dbReference type="Pfam" id="PF00149">
    <property type="entry name" value="Metallophos"/>
    <property type="match status" value="1"/>
</dbReference>
<proteinExistence type="predicted"/>
<feature type="domain" description="Calcineurin-like phosphoesterase" evidence="6">
    <location>
        <begin position="24"/>
        <end position="213"/>
    </location>
</feature>
<keyword evidence="8" id="KW-1185">Reference proteome</keyword>
<dbReference type="GO" id="GO:0016020">
    <property type="term" value="C:membrane"/>
    <property type="evidence" value="ECO:0007669"/>
    <property type="project" value="GOC"/>
</dbReference>
<keyword evidence="3" id="KW-0479">Metal-binding</keyword>
<evidence type="ECO:0000256" key="4">
    <source>
        <dbReference type="ARBA" id="ARBA00023136"/>
    </source>
</evidence>
<dbReference type="AlphaFoldDB" id="A0A371AWS7"/>
<dbReference type="EMBL" id="QRCT01000016">
    <property type="protein sequence ID" value="RDU24028.1"/>
    <property type="molecule type" value="Genomic_DNA"/>
</dbReference>
<keyword evidence="4" id="KW-0472">Membrane</keyword>
<evidence type="ECO:0000256" key="3">
    <source>
        <dbReference type="ARBA" id="ARBA00022723"/>
    </source>
</evidence>
<dbReference type="InterPro" id="IPR029052">
    <property type="entry name" value="Metallo-depent_PP-like"/>
</dbReference>
<organism evidence="7 8">
    <name type="scientific">Anaerosacchariphilus polymeriproducens</name>
    <dbReference type="NCBI Taxonomy" id="1812858"/>
    <lineage>
        <taxon>Bacteria</taxon>
        <taxon>Bacillati</taxon>
        <taxon>Bacillota</taxon>
        <taxon>Clostridia</taxon>
        <taxon>Lachnospirales</taxon>
        <taxon>Lachnospiraceae</taxon>
        <taxon>Anaerosacchariphilus</taxon>
    </lineage>
</organism>
<evidence type="ECO:0000313" key="7">
    <source>
        <dbReference type="EMBL" id="RDU24028.1"/>
    </source>
</evidence>
<dbReference type="PANTHER" id="PTHR34990:SF2">
    <property type="entry name" value="BLL8164 PROTEIN"/>
    <property type="match status" value="1"/>
</dbReference>
<name>A0A371AWS7_9FIRM</name>
<evidence type="ECO:0000256" key="5">
    <source>
        <dbReference type="ARBA" id="ARBA00023211"/>
    </source>
</evidence>
<gene>
    <name evidence="7" type="ORF">DWV06_06975</name>
</gene>
<dbReference type="RefSeq" id="WP_115481461.1">
    <property type="nucleotide sequence ID" value="NZ_QRCT01000016.1"/>
</dbReference>
<dbReference type="GO" id="GO:0008758">
    <property type="term" value="F:UDP-2,3-diacylglucosamine hydrolase activity"/>
    <property type="evidence" value="ECO:0007669"/>
    <property type="project" value="TreeGrafter"/>
</dbReference>
<dbReference type="GO" id="GO:0009245">
    <property type="term" value="P:lipid A biosynthetic process"/>
    <property type="evidence" value="ECO:0007669"/>
    <property type="project" value="TreeGrafter"/>
</dbReference>